<keyword evidence="2" id="KW-1185">Reference proteome</keyword>
<organism evidence="1 2">
    <name type="scientific">Vermiconidia calcicola</name>
    <dbReference type="NCBI Taxonomy" id="1690605"/>
    <lineage>
        <taxon>Eukaryota</taxon>
        <taxon>Fungi</taxon>
        <taxon>Dikarya</taxon>
        <taxon>Ascomycota</taxon>
        <taxon>Pezizomycotina</taxon>
        <taxon>Dothideomycetes</taxon>
        <taxon>Dothideomycetidae</taxon>
        <taxon>Mycosphaerellales</taxon>
        <taxon>Extremaceae</taxon>
        <taxon>Vermiconidia</taxon>
    </lineage>
</organism>
<sequence length="90" mass="10200">MATSTNNSPPVLDKKDLEQNFLKTVKDRHDKSIINESPNACKTAAIHECNQDVEKTTDLQTQVYDYAKGQKTKTTQLIKESIDRDPDHLV</sequence>
<dbReference type="Proteomes" id="UP001281147">
    <property type="component" value="Unassembled WGS sequence"/>
</dbReference>
<evidence type="ECO:0000313" key="2">
    <source>
        <dbReference type="Proteomes" id="UP001281147"/>
    </source>
</evidence>
<proteinExistence type="predicted"/>
<gene>
    <name evidence="1" type="ORF">LTR37_005190</name>
</gene>
<dbReference type="EMBL" id="JAUTXU010000032">
    <property type="protein sequence ID" value="KAK3718377.1"/>
    <property type="molecule type" value="Genomic_DNA"/>
</dbReference>
<comment type="caution">
    <text evidence="1">The sequence shown here is derived from an EMBL/GenBank/DDBJ whole genome shotgun (WGS) entry which is preliminary data.</text>
</comment>
<protein>
    <submittedName>
        <fullName evidence="1">Uncharacterized protein</fullName>
    </submittedName>
</protein>
<reference evidence="1" key="1">
    <citation type="submission" date="2023-07" db="EMBL/GenBank/DDBJ databases">
        <title>Black Yeasts Isolated from many extreme environments.</title>
        <authorList>
            <person name="Coleine C."/>
            <person name="Stajich J.E."/>
            <person name="Selbmann L."/>
        </authorList>
    </citation>
    <scope>NUCLEOTIDE SEQUENCE</scope>
    <source>
        <strain evidence="1">CCFEE 5714</strain>
    </source>
</reference>
<evidence type="ECO:0000313" key="1">
    <source>
        <dbReference type="EMBL" id="KAK3718377.1"/>
    </source>
</evidence>
<accession>A0ACC3NJZ8</accession>
<name>A0ACC3NJZ8_9PEZI</name>